<dbReference type="InterPro" id="IPR022642">
    <property type="entry name" value="CheR_C"/>
</dbReference>
<sequence>MEVQQNFSIVGIGTSAGGLEALKEFFENVPLDSDIAFVVIQHLSPDYKSLMAELLAKSTELPIHVVSDQMKVEAGNIYLIPPGKNMTITSGELNLTQKPILNDLNHLPIDIFFHSLAEYKKESAVGIILSGTGSDGTKGIKSLKEHGGMVMCQDPLQAKFDGMPQSAINTGLVDYILPVEELPVELNNYLLNPGEIDAPARELENNESLVLEILNQINKVVELDFKQYKRPTQIRRITRRMGIGKFLSVSDYLKHLKENTNEVEELANEFLIGVTRFFRDPSVWEAFAGKVIRELVDKNRNSHDIIKIWSIGCSTGEEVYTTAILLLEEMEKIGVKFTIKIFATDLSNNHLDEARKAIYSNGIEEQVPDQFLKKYFIKEGGNYQVIDRVRKMVIFSEHNVLEDPPFNKMDIVTCRNMLIYFQREAQFKALSMIHYALKLGGYLLLGSSETVGDYKKVFKEIDRKAKIYQNKDQAKYLEVNTLFQQSHVGSHRVGGGSKNQNMEHRMIQVMMDEMTSELDVAGVYIDENFDILHAIGEFKQFVVLPDRGFSINLLQMMPNNISVAINSSVRKVLKTKEKVSFTGLTFEKNTKHLSLNLLVKQVEVRSGTLRPCFLVLFLPDTKRKLTDKQVSSIPSPEYPFDSRYAELEQELKNTRENLQATLEEVETSNEELQATNEELLAANEELQSTNEELQSVNEELHTVNAEYQLKVEELSRVNIEMDNLFKSTRIGTIFLDRHMNIRKITPAIKEQFNLRENDIGRPITHFTSNFGEEDNQVIMDQSLNVLHTGIPAEREIHTKNMHWYLKRIMPYLDAEGKIDGVVISFVDINEQKTSKDLLNSNQKSFENVLESVNAGYWDWNINEGIEYFSPSLKKILGYEVTEVIGSLDALNTIIDSDSQGEYKKALDQFIAENNQETFGAKILLKTKDGQKIPMYRKAAIAERDSEGKPTRLVGFHFDLSSLV</sequence>
<feature type="domain" description="CheB-type methylesterase" evidence="4">
    <location>
        <begin position="3"/>
        <end position="186"/>
    </location>
</feature>
<dbReference type="CDD" id="cd00130">
    <property type="entry name" value="PAS"/>
    <property type="match status" value="1"/>
</dbReference>
<dbReference type="NCBIfam" id="TIGR00229">
    <property type="entry name" value="sensory_box"/>
    <property type="match status" value="1"/>
</dbReference>
<dbReference type="Pfam" id="PF08447">
    <property type="entry name" value="PAS_3"/>
    <property type="match status" value="1"/>
</dbReference>
<dbReference type="InterPro" id="IPR050903">
    <property type="entry name" value="Bact_Chemotaxis_MeTrfase"/>
</dbReference>
<dbReference type="GO" id="GO:0000156">
    <property type="term" value="F:phosphorelay response regulator activity"/>
    <property type="evidence" value="ECO:0007669"/>
    <property type="project" value="InterPro"/>
</dbReference>
<dbReference type="GO" id="GO:0005737">
    <property type="term" value="C:cytoplasm"/>
    <property type="evidence" value="ECO:0007669"/>
    <property type="project" value="InterPro"/>
</dbReference>
<evidence type="ECO:0000256" key="1">
    <source>
        <dbReference type="PROSITE-ProRule" id="PRU00050"/>
    </source>
</evidence>
<dbReference type="Pfam" id="PF03705">
    <property type="entry name" value="CheR_N"/>
    <property type="match status" value="1"/>
</dbReference>
<dbReference type="SUPFAM" id="SSF53335">
    <property type="entry name" value="S-adenosyl-L-methionine-dependent methyltransferases"/>
    <property type="match status" value="1"/>
</dbReference>
<dbReference type="GO" id="GO:0008984">
    <property type="term" value="F:protein-glutamate methylesterase activity"/>
    <property type="evidence" value="ECO:0007669"/>
    <property type="project" value="InterPro"/>
</dbReference>
<organism evidence="6 7">
    <name type="scientific">Sediminitomix flava</name>
    <dbReference type="NCBI Taxonomy" id="379075"/>
    <lineage>
        <taxon>Bacteria</taxon>
        <taxon>Pseudomonadati</taxon>
        <taxon>Bacteroidota</taxon>
        <taxon>Cytophagia</taxon>
        <taxon>Cytophagales</taxon>
        <taxon>Flammeovirgaceae</taxon>
        <taxon>Sediminitomix</taxon>
    </lineage>
</organism>
<dbReference type="InterPro" id="IPR013655">
    <property type="entry name" value="PAS_fold_3"/>
</dbReference>
<dbReference type="InterPro" id="IPR029063">
    <property type="entry name" value="SAM-dependent_MTases_sf"/>
</dbReference>
<dbReference type="GO" id="GO:0006935">
    <property type="term" value="P:chemotaxis"/>
    <property type="evidence" value="ECO:0007669"/>
    <property type="project" value="UniProtKB-UniRule"/>
</dbReference>
<keyword evidence="1" id="KW-0378">Hydrolase</keyword>
<evidence type="ECO:0000259" key="3">
    <source>
        <dbReference type="PROSITE" id="PS50112"/>
    </source>
</evidence>
<dbReference type="InterPro" id="IPR000673">
    <property type="entry name" value="Sig_transdc_resp-reg_Me-estase"/>
</dbReference>
<feature type="active site" evidence="1">
    <location>
        <position position="135"/>
    </location>
</feature>
<dbReference type="InterPro" id="IPR000780">
    <property type="entry name" value="CheR_MeTrfase"/>
</dbReference>
<dbReference type="PROSITE" id="PS50122">
    <property type="entry name" value="CHEB"/>
    <property type="match status" value="1"/>
</dbReference>
<dbReference type="Pfam" id="PF13596">
    <property type="entry name" value="PAS_10"/>
    <property type="match status" value="1"/>
</dbReference>
<feature type="coiled-coil region" evidence="2">
    <location>
        <begin position="644"/>
        <end position="706"/>
    </location>
</feature>
<keyword evidence="7" id="KW-1185">Reference proteome</keyword>
<dbReference type="Pfam" id="PF01739">
    <property type="entry name" value="CheR"/>
    <property type="match status" value="1"/>
</dbReference>
<dbReference type="PANTHER" id="PTHR24422:SF27">
    <property type="entry name" value="PROTEIN-GLUTAMATE O-METHYLTRANSFERASE"/>
    <property type="match status" value="1"/>
</dbReference>
<dbReference type="Gene3D" id="1.10.287.2610">
    <property type="match status" value="1"/>
</dbReference>
<proteinExistence type="predicted"/>
<dbReference type="PRINTS" id="PR00996">
    <property type="entry name" value="CHERMTFRASE"/>
</dbReference>
<dbReference type="AlphaFoldDB" id="A0A315Z6X6"/>
<dbReference type="SMART" id="SM00091">
    <property type="entry name" value="PAS"/>
    <property type="match status" value="2"/>
</dbReference>
<protein>
    <submittedName>
        <fullName evidence="6">Two-component system CheB/CheR fusion protein</fullName>
    </submittedName>
</protein>
<dbReference type="InterPro" id="IPR035909">
    <property type="entry name" value="CheB_C"/>
</dbReference>
<dbReference type="CDD" id="cd16434">
    <property type="entry name" value="CheB-CheR_fusion"/>
    <property type="match status" value="1"/>
</dbReference>
<dbReference type="Gene3D" id="3.40.50.180">
    <property type="entry name" value="Methylesterase CheB, C-terminal domain"/>
    <property type="match status" value="1"/>
</dbReference>
<feature type="domain" description="PAS" evidence="3">
    <location>
        <begin position="841"/>
        <end position="913"/>
    </location>
</feature>
<feature type="active site" evidence="1">
    <location>
        <position position="15"/>
    </location>
</feature>
<dbReference type="Pfam" id="PF01339">
    <property type="entry name" value="CheB_methylest"/>
    <property type="match status" value="1"/>
</dbReference>
<dbReference type="InterPro" id="IPR000014">
    <property type="entry name" value="PAS"/>
</dbReference>
<dbReference type="EMBL" id="QGDO01000007">
    <property type="protein sequence ID" value="PWJ38421.1"/>
    <property type="molecule type" value="Genomic_DNA"/>
</dbReference>
<dbReference type="PANTHER" id="PTHR24422">
    <property type="entry name" value="CHEMOTAXIS PROTEIN METHYLTRANSFERASE"/>
    <property type="match status" value="1"/>
</dbReference>
<evidence type="ECO:0000256" key="2">
    <source>
        <dbReference type="SAM" id="Coils"/>
    </source>
</evidence>
<dbReference type="Gene3D" id="3.40.50.150">
    <property type="entry name" value="Vaccinia Virus protein VP39"/>
    <property type="match status" value="1"/>
</dbReference>
<keyword evidence="2" id="KW-0175">Coiled coil</keyword>
<dbReference type="SMART" id="SM00138">
    <property type="entry name" value="MeTrc"/>
    <property type="match status" value="1"/>
</dbReference>
<dbReference type="GO" id="GO:0008757">
    <property type="term" value="F:S-adenosylmethionine-dependent methyltransferase activity"/>
    <property type="evidence" value="ECO:0007669"/>
    <property type="project" value="InterPro"/>
</dbReference>
<dbReference type="SUPFAM" id="SSF47757">
    <property type="entry name" value="Chemotaxis receptor methyltransferase CheR, N-terminal domain"/>
    <property type="match status" value="1"/>
</dbReference>
<dbReference type="Gene3D" id="3.30.450.20">
    <property type="entry name" value="PAS domain"/>
    <property type="match status" value="2"/>
</dbReference>
<dbReference type="InterPro" id="IPR022641">
    <property type="entry name" value="CheR_N"/>
</dbReference>
<evidence type="ECO:0000313" key="7">
    <source>
        <dbReference type="Proteomes" id="UP000245535"/>
    </source>
</evidence>
<comment type="caution">
    <text evidence="6">The sequence shown here is derived from an EMBL/GenBank/DDBJ whole genome shotgun (WGS) entry which is preliminary data.</text>
</comment>
<reference evidence="6 7" key="1">
    <citation type="submission" date="2018-03" db="EMBL/GenBank/DDBJ databases">
        <title>Genomic Encyclopedia of Archaeal and Bacterial Type Strains, Phase II (KMG-II): from individual species to whole genera.</title>
        <authorList>
            <person name="Goeker M."/>
        </authorList>
    </citation>
    <scope>NUCLEOTIDE SEQUENCE [LARGE SCALE GENOMIC DNA]</scope>
    <source>
        <strain evidence="6 7">DSM 28229</strain>
    </source>
</reference>
<dbReference type="PROSITE" id="PS50123">
    <property type="entry name" value="CHER"/>
    <property type="match status" value="1"/>
</dbReference>
<feature type="domain" description="CheR-type methyltransferase" evidence="5">
    <location>
        <begin position="198"/>
        <end position="451"/>
    </location>
</feature>
<gene>
    <name evidence="6" type="ORF">BC781_10711</name>
</gene>
<accession>A0A315Z6X6</accession>
<evidence type="ECO:0000313" key="6">
    <source>
        <dbReference type="EMBL" id="PWJ38421.1"/>
    </source>
</evidence>
<feature type="active site" evidence="1">
    <location>
        <position position="42"/>
    </location>
</feature>
<dbReference type="SUPFAM" id="SSF55785">
    <property type="entry name" value="PYP-like sensor domain (PAS domain)"/>
    <property type="match status" value="2"/>
</dbReference>
<dbReference type="OrthoDB" id="9816309at2"/>
<evidence type="ECO:0000259" key="5">
    <source>
        <dbReference type="PROSITE" id="PS50123"/>
    </source>
</evidence>
<keyword evidence="1" id="KW-0145">Chemotaxis</keyword>
<name>A0A315Z6X6_SEDFL</name>
<evidence type="ECO:0000259" key="4">
    <source>
        <dbReference type="PROSITE" id="PS50122"/>
    </source>
</evidence>
<dbReference type="Proteomes" id="UP000245535">
    <property type="component" value="Unassembled WGS sequence"/>
</dbReference>
<dbReference type="RefSeq" id="WP_109621477.1">
    <property type="nucleotide sequence ID" value="NZ_QGDO01000007.1"/>
</dbReference>
<dbReference type="PROSITE" id="PS50112">
    <property type="entry name" value="PAS"/>
    <property type="match status" value="1"/>
</dbReference>
<dbReference type="InterPro" id="IPR035965">
    <property type="entry name" value="PAS-like_dom_sf"/>
</dbReference>
<dbReference type="SUPFAM" id="SSF52738">
    <property type="entry name" value="Methylesterase CheB, C-terminal domain"/>
    <property type="match status" value="1"/>
</dbReference>